<dbReference type="AlphaFoldDB" id="A0A433XRD6"/>
<sequence>MQGYEKGDSGDPLCAFVYNLESLREHVSNVVHALPDYCQMYYAMKANSEEPILNTIQPYVTGFETASIGEIRKARAVSTEVPIIFGGPGKTDEELREAVLLHVESIHVESLHELRRLMHITDKLETEVAVLLRVNISMERDVPKATLQMGGRPTQFGMEEEELEVAAHILENSRFLRMAGFHLHTVSNQMDAVQHLSLIGRYIDKVETWMSMFKMDHLILNAGGGIGVNYADLNRQFDWQRFTTGLHQLGQSNPLLSSGRLKLNFECGRYLAAFCGTYVTEVIDVKRNHGKTYAIVRGGTQHFRLPVSWKHNHPFEIVERDPWDYPFQRPIAVDVPVTIVGQLCTPKDVFAENIPVSSIRSGDLIMFVLTGAYGWAISHHDFLSHPHPKLVYI</sequence>
<dbReference type="InterPro" id="IPR022643">
    <property type="entry name" value="De-COase2_C"/>
</dbReference>
<feature type="domain" description="Orn/DAP/Arg decarboxylase 2 C-terminal" evidence="5">
    <location>
        <begin position="274"/>
        <end position="370"/>
    </location>
</feature>
<dbReference type="OrthoDB" id="9802241at2"/>
<dbReference type="Gene3D" id="3.20.20.10">
    <property type="entry name" value="Alanine racemase"/>
    <property type="match status" value="1"/>
</dbReference>
<name>A0A433XRD6_9BACL</name>
<comment type="caution">
    <text evidence="7">The sequence shown here is derived from an EMBL/GenBank/DDBJ whole genome shotgun (WGS) entry which is preliminary data.</text>
</comment>
<dbReference type="SUPFAM" id="SSF51419">
    <property type="entry name" value="PLP-binding barrel"/>
    <property type="match status" value="1"/>
</dbReference>
<protein>
    <submittedName>
        <fullName evidence="7">Type III PLP-dependent enzyme</fullName>
    </submittedName>
</protein>
<comment type="similarity">
    <text evidence="4">Belongs to the Orn/Lys/Arg decarboxylase class-II family.</text>
</comment>
<dbReference type="InterPro" id="IPR009006">
    <property type="entry name" value="Ala_racemase/Decarboxylase_C"/>
</dbReference>
<proteinExistence type="inferred from homology"/>
<evidence type="ECO:0000259" key="6">
    <source>
        <dbReference type="Pfam" id="PF02784"/>
    </source>
</evidence>
<evidence type="ECO:0000256" key="2">
    <source>
        <dbReference type="ARBA" id="ARBA00022898"/>
    </source>
</evidence>
<evidence type="ECO:0000256" key="3">
    <source>
        <dbReference type="PIRSR" id="PIRSR600183-50"/>
    </source>
</evidence>
<dbReference type="PANTHER" id="PTHR43727:SF2">
    <property type="entry name" value="GROUP IV DECARBOXYLASE"/>
    <property type="match status" value="1"/>
</dbReference>
<dbReference type="InterPro" id="IPR022644">
    <property type="entry name" value="De-COase2_N"/>
</dbReference>
<dbReference type="GO" id="GO:0009089">
    <property type="term" value="P:lysine biosynthetic process via diaminopimelate"/>
    <property type="evidence" value="ECO:0007669"/>
    <property type="project" value="TreeGrafter"/>
</dbReference>
<organism evidence="7 8">
    <name type="scientific">Paenibacillus zeisoli</name>
    <dbReference type="NCBI Taxonomy" id="2496267"/>
    <lineage>
        <taxon>Bacteria</taxon>
        <taxon>Bacillati</taxon>
        <taxon>Bacillota</taxon>
        <taxon>Bacilli</taxon>
        <taxon>Bacillales</taxon>
        <taxon>Paenibacillaceae</taxon>
        <taxon>Paenibacillus</taxon>
    </lineage>
</organism>
<evidence type="ECO:0000313" key="8">
    <source>
        <dbReference type="Proteomes" id="UP000272464"/>
    </source>
</evidence>
<dbReference type="PRINTS" id="PR01179">
    <property type="entry name" value="ODADCRBXLASE"/>
</dbReference>
<dbReference type="GO" id="GO:0008836">
    <property type="term" value="F:diaminopimelate decarboxylase activity"/>
    <property type="evidence" value="ECO:0007669"/>
    <property type="project" value="TreeGrafter"/>
</dbReference>
<dbReference type="EMBL" id="RZNX01000001">
    <property type="protein sequence ID" value="RUT36589.1"/>
    <property type="molecule type" value="Genomic_DNA"/>
</dbReference>
<evidence type="ECO:0000259" key="5">
    <source>
        <dbReference type="Pfam" id="PF00278"/>
    </source>
</evidence>
<accession>A0A433XRD6</accession>
<dbReference type="Pfam" id="PF00278">
    <property type="entry name" value="Orn_DAP_Arg_deC"/>
    <property type="match status" value="1"/>
</dbReference>
<gene>
    <name evidence="7" type="ORF">EJP77_02495</name>
</gene>
<keyword evidence="2 3" id="KW-0663">Pyridoxal phosphate</keyword>
<dbReference type="InterPro" id="IPR000183">
    <property type="entry name" value="Orn/DAP/Arg_de-COase"/>
</dbReference>
<dbReference type="CDD" id="cd06843">
    <property type="entry name" value="PLPDE_III_PvsE_like"/>
    <property type="match status" value="1"/>
</dbReference>
<feature type="modified residue" description="N6-(pyridoxal phosphate)lysine" evidence="3">
    <location>
        <position position="45"/>
    </location>
</feature>
<reference evidence="7 8" key="1">
    <citation type="submission" date="2018-12" db="EMBL/GenBank/DDBJ databases">
        <authorList>
            <person name="Sun L."/>
            <person name="Chen Z."/>
        </authorList>
    </citation>
    <scope>NUCLEOTIDE SEQUENCE [LARGE SCALE GENOMIC DNA]</scope>
    <source>
        <strain evidence="7 8">3-5-3</strain>
    </source>
</reference>
<dbReference type="InterPro" id="IPR029066">
    <property type="entry name" value="PLP-binding_barrel"/>
</dbReference>
<dbReference type="Pfam" id="PF02784">
    <property type="entry name" value="Orn_Arg_deC_N"/>
    <property type="match status" value="1"/>
</dbReference>
<evidence type="ECO:0000313" key="7">
    <source>
        <dbReference type="EMBL" id="RUT36589.1"/>
    </source>
</evidence>
<evidence type="ECO:0000256" key="4">
    <source>
        <dbReference type="RuleBase" id="RU003737"/>
    </source>
</evidence>
<dbReference type="PANTHER" id="PTHR43727">
    <property type="entry name" value="DIAMINOPIMELATE DECARBOXYLASE"/>
    <property type="match status" value="1"/>
</dbReference>
<dbReference type="Proteomes" id="UP000272464">
    <property type="component" value="Unassembled WGS sequence"/>
</dbReference>
<feature type="active site" description="Proton donor" evidence="3">
    <location>
        <position position="344"/>
    </location>
</feature>
<evidence type="ECO:0000256" key="1">
    <source>
        <dbReference type="ARBA" id="ARBA00001933"/>
    </source>
</evidence>
<feature type="domain" description="Orn/DAP/Arg decarboxylase 2 N-terminal" evidence="6">
    <location>
        <begin position="21"/>
        <end position="273"/>
    </location>
</feature>
<comment type="cofactor">
    <cofactor evidence="1 3">
        <name>pyridoxal 5'-phosphate</name>
        <dbReference type="ChEBI" id="CHEBI:597326"/>
    </cofactor>
</comment>
<dbReference type="SUPFAM" id="SSF50621">
    <property type="entry name" value="Alanine racemase C-terminal domain-like"/>
    <property type="match status" value="1"/>
</dbReference>
<keyword evidence="8" id="KW-1185">Reference proteome</keyword>
<dbReference type="Gene3D" id="2.40.37.10">
    <property type="entry name" value="Lyase, Ornithine Decarboxylase, Chain A, domain 1"/>
    <property type="match status" value="1"/>
</dbReference>